<feature type="transmembrane region" description="Helical" evidence="6">
    <location>
        <begin position="455"/>
        <end position="475"/>
    </location>
</feature>
<feature type="transmembrane region" description="Helical" evidence="6">
    <location>
        <begin position="256"/>
        <end position="273"/>
    </location>
</feature>
<comment type="caution">
    <text evidence="7">The sequence shown here is derived from an EMBL/GenBank/DDBJ whole genome shotgun (WGS) entry which is preliminary data.</text>
</comment>
<feature type="transmembrane region" description="Helical" evidence="6">
    <location>
        <begin position="183"/>
        <end position="207"/>
    </location>
</feature>
<dbReference type="InterPro" id="IPR050833">
    <property type="entry name" value="Poly_Biosynth_Transport"/>
</dbReference>
<evidence type="ECO:0000313" key="8">
    <source>
        <dbReference type="Proteomes" id="UP000019141"/>
    </source>
</evidence>
<evidence type="ECO:0000256" key="5">
    <source>
        <dbReference type="ARBA" id="ARBA00023136"/>
    </source>
</evidence>
<dbReference type="PANTHER" id="PTHR30250:SF11">
    <property type="entry name" value="O-ANTIGEN TRANSPORTER-RELATED"/>
    <property type="match status" value="1"/>
</dbReference>
<comment type="subcellular location">
    <subcellularLocation>
        <location evidence="1">Cell membrane</location>
        <topology evidence="1">Multi-pass membrane protein</topology>
    </subcellularLocation>
</comment>
<dbReference type="Proteomes" id="UP000019141">
    <property type="component" value="Unassembled WGS sequence"/>
</dbReference>
<reference evidence="7 8" key="1">
    <citation type="journal article" date="2014" name="Nature">
        <title>An environmental bacterial taxon with a large and distinct metabolic repertoire.</title>
        <authorList>
            <person name="Wilson M.C."/>
            <person name="Mori T."/>
            <person name="Ruckert C."/>
            <person name="Uria A.R."/>
            <person name="Helf M.J."/>
            <person name="Takada K."/>
            <person name="Gernert C."/>
            <person name="Steffens U.A."/>
            <person name="Heycke N."/>
            <person name="Schmitt S."/>
            <person name="Rinke C."/>
            <person name="Helfrich E.J."/>
            <person name="Brachmann A.O."/>
            <person name="Gurgui C."/>
            <person name="Wakimoto T."/>
            <person name="Kracht M."/>
            <person name="Crusemann M."/>
            <person name="Hentschel U."/>
            <person name="Abe I."/>
            <person name="Matsunaga S."/>
            <person name="Kalinowski J."/>
            <person name="Takeyama H."/>
            <person name="Piel J."/>
        </authorList>
    </citation>
    <scope>NUCLEOTIDE SEQUENCE [LARGE SCALE GENOMIC DNA]</scope>
    <source>
        <strain evidence="8">TSY1</strain>
    </source>
</reference>
<dbReference type="HOGENOM" id="CLU_544785_0_0_7"/>
<dbReference type="PANTHER" id="PTHR30250">
    <property type="entry name" value="PST FAMILY PREDICTED COLANIC ACID TRANSPORTER"/>
    <property type="match status" value="1"/>
</dbReference>
<feature type="transmembrane region" description="Helical" evidence="6">
    <location>
        <begin position="129"/>
        <end position="149"/>
    </location>
</feature>
<keyword evidence="4 6" id="KW-1133">Transmembrane helix</keyword>
<evidence type="ECO:0000256" key="2">
    <source>
        <dbReference type="ARBA" id="ARBA00022475"/>
    </source>
</evidence>
<keyword evidence="8" id="KW-1185">Reference proteome</keyword>
<feature type="transmembrane region" description="Helical" evidence="6">
    <location>
        <begin position="396"/>
        <end position="414"/>
    </location>
</feature>
<proteinExistence type="predicted"/>
<keyword evidence="3 6" id="KW-0812">Transmembrane</keyword>
<evidence type="ECO:0000256" key="3">
    <source>
        <dbReference type="ARBA" id="ARBA00022692"/>
    </source>
</evidence>
<evidence type="ECO:0000256" key="4">
    <source>
        <dbReference type="ARBA" id="ARBA00022989"/>
    </source>
</evidence>
<feature type="transmembrane region" description="Helical" evidence="6">
    <location>
        <begin position="426"/>
        <end position="449"/>
    </location>
</feature>
<organism evidence="7 8">
    <name type="scientific">Entotheonella factor</name>
    <dbReference type="NCBI Taxonomy" id="1429438"/>
    <lineage>
        <taxon>Bacteria</taxon>
        <taxon>Pseudomonadati</taxon>
        <taxon>Nitrospinota/Tectimicrobiota group</taxon>
        <taxon>Candidatus Tectimicrobiota</taxon>
        <taxon>Candidatus Entotheonellia</taxon>
        <taxon>Candidatus Entotheonellales</taxon>
        <taxon>Candidatus Entotheonellaceae</taxon>
        <taxon>Candidatus Entotheonella</taxon>
    </lineage>
</organism>
<evidence type="ECO:0000256" key="6">
    <source>
        <dbReference type="SAM" id="Phobius"/>
    </source>
</evidence>
<evidence type="ECO:0000256" key="1">
    <source>
        <dbReference type="ARBA" id="ARBA00004651"/>
    </source>
</evidence>
<dbReference type="PATRIC" id="fig|1429438.4.peg.1245"/>
<keyword evidence="2" id="KW-1003">Cell membrane</keyword>
<dbReference type="GO" id="GO:0005886">
    <property type="term" value="C:plasma membrane"/>
    <property type="evidence" value="ECO:0007669"/>
    <property type="project" value="UniProtKB-SubCell"/>
</dbReference>
<dbReference type="EMBL" id="AZHW01000190">
    <property type="protein sequence ID" value="ETX01912.1"/>
    <property type="molecule type" value="Genomic_DNA"/>
</dbReference>
<feature type="transmembrane region" description="Helical" evidence="6">
    <location>
        <begin position="87"/>
        <end position="109"/>
    </location>
</feature>
<feature type="transmembrane region" description="Helical" evidence="6">
    <location>
        <begin position="156"/>
        <end position="177"/>
    </location>
</feature>
<gene>
    <name evidence="7" type="ORF">ETSY1_05525</name>
</gene>
<feature type="transmembrane region" description="Helical" evidence="6">
    <location>
        <begin position="309"/>
        <end position="329"/>
    </location>
</feature>
<sequence>MTPADSTSRLSLSEKTLLLVTQRTLGRFLAIITTALLVRLFTEELYGTYRQLTMIGSLCLVFCGFALPGSLMYFIPNATTLAEKRHFTGQTVVLLGVAGVLVLVGLMAGAGWLSTRFNNPHLTTALRVYALWIGCSVAAQYFVQLMYALERIGPAIVYNLLGTQIAQIGLLAAAFYFRLGLLPYLWCLVGLEAIKAVVALIVTWRFLGGLAWQPSREMLGRQLGYSAPLAVAQAVNRLSYDIDLLVVSSTYAMQEFAFYAVGAFELPLVSILRKTSATISKPRLVKLYREQRVEEVLGLFREVVRKISVIAMPCFVFLFVMAESFIRVLYTDAYLPSVPIFRVYLLLIPLSCAAFNTLIQTTGRTRPVMVLSVLYIVLSIPLNFVFIQWFGLIGPAIATVLCKMGLATAQLRVVTQRYQRPLRDIYPFMQVGTILIVSAMAIVPVALVTRLIPNPLAQLVAAVSLGVPVCVIVFWRCRILRDADLAPLRKWLRILLPLQS</sequence>
<feature type="transmembrane region" description="Helical" evidence="6">
    <location>
        <begin position="341"/>
        <end position="359"/>
    </location>
</feature>
<feature type="transmembrane region" description="Helical" evidence="6">
    <location>
        <begin position="54"/>
        <end position="75"/>
    </location>
</feature>
<feature type="transmembrane region" description="Helical" evidence="6">
    <location>
        <begin position="25"/>
        <end position="42"/>
    </location>
</feature>
<feature type="transmembrane region" description="Helical" evidence="6">
    <location>
        <begin position="368"/>
        <end position="390"/>
    </location>
</feature>
<dbReference type="AlphaFoldDB" id="W4LX14"/>
<keyword evidence="5 6" id="KW-0472">Membrane</keyword>
<protein>
    <submittedName>
        <fullName evidence="7">Uncharacterized protein</fullName>
    </submittedName>
</protein>
<dbReference type="Pfam" id="PF13440">
    <property type="entry name" value="Polysacc_synt_3"/>
    <property type="match status" value="1"/>
</dbReference>
<evidence type="ECO:0000313" key="7">
    <source>
        <dbReference type="EMBL" id="ETX01912.1"/>
    </source>
</evidence>
<accession>W4LX14</accession>
<name>W4LX14_ENTF1</name>